<dbReference type="RefSeq" id="WP_072936415.1">
    <property type="nucleotide sequence ID" value="NZ_FQUG01000012.1"/>
</dbReference>
<name>A0A1M5AGI0_9FIRM</name>
<dbReference type="AlphaFoldDB" id="A0A1M5AGI0"/>
<protein>
    <submittedName>
        <fullName evidence="2">Radical SAM-linked protein</fullName>
    </submittedName>
</protein>
<organism evidence="2 3">
    <name type="scientific">Schwartzia succinivorans DSM 10502</name>
    <dbReference type="NCBI Taxonomy" id="1123243"/>
    <lineage>
        <taxon>Bacteria</taxon>
        <taxon>Bacillati</taxon>
        <taxon>Bacillota</taxon>
        <taxon>Negativicutes</taxon>
        <taxon>Selenomonadales</taxon>
        <taxon>Selenomonadaceae</taxon>
        <taxon>Schwartzia</taxon>
    </lineage>
</organism>
<evidence type="ECO:0000313" key="3">
    <source>
        <dbReference type="Proteomes" id="UP000184404"/>
    </source>
</evidence>
<dbReference type="EMBL" id="FQUG01000012">
    <property type="protein sequence ID" value="SHF29381.1"/>
    <property type="molecule type" value="Genomic_DNA"/>
</dbReference>
<dbReference type="InterPro" id="IPR018768">
    <property type="entry name" value="DUF2344"/>
</dbReference>
<dbReference type="NCBIfam" id="TIGR03936">
    <property type="entry name" value="sam_1_link_chp"/>
    <property type="match status" value="1"/>
</dbReference>
<feature type="domain" description="DUF2344" evidence="1">
    <location>
        <begin position="9"/>
        <end position="194"/>
    </location>
</feature>
<accession>A0A1M5AGI0</accession>
<reference evidence="2 3" key="1">
    <citation type="submission" date="2016-11" db="EMBL/GenBank/DDBJ databases">
        <authorList>
            <person name="Jaros S."/>
            <person name="Januszkiewicz K."/>
            <person name="Wedrychowicz H."/>
        </authorList>
    </citation>
    <scope>NUCLEOTIDE SEQUENCE [LARGE SCALE GENOMIC DNA]</scope>
    <source>
        <strain evidence="2 3">DSM 10502</strain>
    </source>
</reference>
<proteinExistence type="predicted"/>
<dbReference type="Proteomes" id="UP000184404">
    <property type="component" value="Unassembled WGS sequence"/>
</dbReference>
<gene>
    <name evidence="2" type="ORF">SAMN02745190_02308</name>
</gene>
<keyword evidence="3" id="KW-1185">Reference proteome</keyword>
<evidence type="ECO:0000313" key="2">
    <source>
        <dbReference type="EMBL" id="SHF29381.1"/>
    </source>
</evidence>
<dbReference type="Pfam" id="PF10105">
    <property type="entry name" value="DUF2344"/>
    <property type="match status" value="1"/>
</dbReference>
<evidence type="ECO:0000259" key="1">
    <source>
        <dbReference type="Pfam" id="PF10105"/>
    </source>
</evidence>
<dbReference type="STRING" id="1123243.SAMN02745190_02308"/>
<sequence length="232" mass="26132">MPEVVSYTYRAELTKDAQLRFISHLDYAALVERAICRAKLPVVYSEGFNPHMKLSFASALALGVTSESEYMEFILSKDLCQPEVFDKLSSQLPDGVRLKALKKIEGKHKALMALADEARYRISFSTANPLSEWETAVSEFNNAESCFFQRKTPKKTRDIEIKQYMIGQLEIEANDGLIELSASVKITQQGSVKPAEILEYLRKSSGSEYDISNVEIRRTALLCGGRNLMDVM</sequence>